<protein>
    <submittedName>
        <fullName evidence="3">Signal transduction histidine kinase regulating citrate/malate metabolism</fullName>
    </submittedName>
</protein>
<feature type="transmembrane region" description="Helical" evidence="1">
    <location>
        <begin position="78"/>
        <end position="96"/>
    </location>
</feature>
<feature type="transmembrane region" description="Helical" evidence="1">
    <location>
        <begin position="152"/>
        <end position="169"/>
    </location>
</feature>
<keyword evidence="3" id="KW-0418">Kinase</keyword>
<name>A0A087DF53_9BIFI</name>
<feature type="transmembrane region" description="Helical" evidence="1">
    <location>
        <begin position="127"/>
        <end position="145"/>
    </location>
</feature>
<dbReference type="EMBL" id="JGZN01000003">
    <property type="protein sequence ID" value="KFI94153.1"/>
    <property type="molecule type" value="Genomic_DNA"/>
</dbReference>
<reference evidence="3 4" key="1">
    <citation type="submission" date="2014-03" db="EMBL/GenBank/DDBJ databases">
        <title>Genomics of Bifidobacteria.</title>
        <authorList>
            <person name="Ventura M."/>
            <person name="Milani C."/>
            <person name="Lugli G.A."/>
        </authorList>
    </citation>
    <scope>NUCLEOTIDE SEQUENCE [LARGE SCALE GENOMIC DNA]</scope>
    <source>
        <strain evidence="3 4">DSM 23967</strain>
    </source>
</reference>
<dbReference type="GO" id="GO:0016301">
    <property type="term" value="F:kinase activity"/>
    <property type="evidence" value="ECO:0007669"/>
    <property type="project" value="UniProtKB-KW"/>
</dbReference>
<dbReference type="CDD" id="cd16935">
    <property type="entry name" value="HATPase_AgrC-ComD-like"/>
    <property type="match status" value="1"/>
</dbReference>
<feature type="transmembrane region" description="Helical" evidence="1">
    <location>
        <begin position="212"/>
        <end position="230"/>
    </location>
</feature>
<feature type="domain" description="Sensor histidine kinase NatK-like C-terminal" evidence="2">
    <location>
        <begin position="356"/>
        <end position="458"/>
    </location>
</feature>
<evidence type="ECO:0000313" key="4">
    <source>
        <dbReference type="Proteomes" id="UP000029066"/>
    </source>
</evidence>
<dbReference type="AlphaFoldDB" id="A0A087DF53"/>
<feature type="transmembrane region" description="Helical" evidence="1">
    <location>
        <begin position="103"/>
        <end position="121"/>
    </location>
</feature>
<dbReference type="Gene3D" id="3.30.565.10">
    <property type="entry name" value="Histidine kinase-like ATPase, C-terminal domain"/>
    <property type="match status" value="1"/>
</dbReference>
<proteinExistence type="predicted"/>
<keyword evidence="1" id="KW-0472">Membrane</keyword>
<dbReference type="Proteomes" id="UP000029066">
    <property type="component" value="Unassembled WGS sequence"/>
</dbReference>
<dbReference type="InterPro" id="IPR032834">
    <property type="entry name" value="NatK-like_C"/>
</dbReference>
<gene>
    <name evidence="3" type="ORF">BISA_0191</name>
</gene>
<keyword evidence="3" id="KW-0808">Transferase</keyword>
<accession>A0A087DF53</accession>
<dbReference type="Pfam" id="PF14501">
    <property type="entry name" value="HATPase_c_5"/>
    <property type="match status" value="1"/>
</dbReference>
<dbReference type="InterPro" id="IPR036890">
    <property type="entry name" value="HATPase_C_sf"/>
</dbReference>
<organism evidence="3 4">
    <name type="scientific">Bifidobacterium saguini DSM 23967</name>
    <dbReference type="NCBI Taxonomy" id="1437607"/>
    <lineage>
        <taxon>Bacteria</taxon>
        <taxon>Bacillati</taxon>
        <taxon>Actinomycetota</taxon>
        <taxon>Actinomycetes</taxon>
        <taxon>Bifidobacteriales</taxon>
        <taxon>Bifidobacteriaceae</taxon>
        <taxon>Bifidobacterium</taxon>
    </lineage>
</organism>
<dbReference type="RefSeq" id="WP_051917257.1">
    <property type="nucleotide sequence ID" value="NZ_JDUT01000002.1"/>
</dbReference>
<evidence type="ECO:0000313" key="3">
    <source>
        <dbReference type="EMBL" id="KFI94153.1"/>
    </source>
</evidence>
<comment type="caution">
    <text evidence="3">The sequence shown here is derived from an EMBL/GenBank/DDBJ whole genome shotgun (WGS) entry which is preliminary data.</text>
</comment>
<feature type="transmembrane region" description="Helical" evidence="1">
    <location>
        <begin position="51"/>
        <end position="72"/>
    </location>
</feature>
<keyword evidence="1" id="KW-0812">Transmembrane</keyword>
<keyword evidence="1" id="KW-1133">Transmembrane helix</keyword>
<dbReference type="OrthoDB" id="9773869at2"/>
<dbReference type="SUPFAM" id="SSF55874">
    <property type="entry name" value="ATPase domain of HSP90 chaperone/DNA topoisomerase II/histidine kinase"/>
    <property type="match status" value="1"/>
</dbReference>
<feature type="transmembrane region" description="Helical" evidence="1">
    <location>
        <begin position="20"/>
        <end position="39"/>
    </location>
</feature>
<dbReference type="STRING" id="1437607.BISA_0191"/>
<feature type="transmembrane region" description="Helical" evidence="1">
    <location>
        <begin position="181"/>
        <end position="200"/>
    </location>
</feature>
<sequence length="469" mass="51743">MNWLEFPDVLFGTAPLLNLFNMEAASLELLAAQLMFALRSPVRSPGAKKRTMIAIPVMMLSALLCVQCTIAISTMARSILNFSLIFIISIALIRLICRCDWQLACGIAICGYAVQHVAAATEEIMELAVAGIASFSGFAILTTWLMNELLRIVVFICVYAVFWHWYIRAFDVAKARLSSPASLAALTASTLAVTIGLSSYAYAKNLDDSTEFAIRAISALTCIIILLLFGEVAHSQALTDELAFVQRMNRLRTNYYEQLKDTIETTNVRYHDLKHQIARLRSATAQTSGSTNDSAHSAHHILDEIADSVSTYDHIAKTGNAAFDVVLTQKSLEAERKNIHFTYMADAACVNWMSDYDIYSLFGNALDNAIEAVEKLNNPEQRVIKLTATLRGNIVTIHISNYYSTIHRDDDGTLRTTKVDTASHGYGITSMRMIVERLGGDLAITTHDDIFDLGLILPKPVTIAPSPES</sequence>
<evidence type="ECO:0000256" key="1">
    <source>
        <dbReference type="SAM" id="Phobius"/>
    </source>
</evidence>
<evidence type="ECO:0000259" key="2">
    <source>
        <dbReference type="Pfam" id="PF14501"/>
    </source>
</evidence>